<evidence type="ECO:0000313" key="4">
    <source>
        <dbReference type="Proteomes" id="UP000183496"/>
    </source>
</evidence>
<name>A0AAJ4W3C7_MYRPR</name>
<evidence type="ECO:0000256" key="2">
    <source>
        <dbReference type="SAM" id="SignalP"/>
    </source>
</evidence>
<evidence type="ECO:0000256" key="1">
    <source>
        <dbReference type="SAM" id="MobiDB-lite"/>
    </source>
</evidence>
<keyword evidence="4" id="KW-1185">Reference proteome</keyword>
<comment type="caution">
    <text evidence="3">The sequence shown here is derived from an EMBL/GenBank/DDBJ whole genome shotgun (WGS) entry which is preliminary data.</text>
</comment>
<dbReference type="Gene3D" id="2.40.160.170">
    <property type="match status" value="1"/>
</dbReference>
<feature type="region of interest" description="Disordered" evidence="1">
    <location>
        <begin position="37"/>
        <end position="70"/>
    </location>
</feature>
<accession>A0AAJ4W3C7</accession>
<feature type="compositionally biased region" description="Basic and acidic residues" evidence="1">
    <location>
        <begin position="40"/>
        <end position="53"/>
    </location>
</feature>
<evidence type="ECO:0008006" key="5">
    <source>
        <dbReference type="Google" id="ProtNLM"/>
    </source>
</evidence>
<reference evidence="3 4" key="1">
    <citation type="submission" date="2016-10" db="EMBL/GenBank/DDBJ databases">
        <authorList>
            <person name="Varghese N."/>
            <person name="Submissions S."/>
        </authorList>
    </citation>
    <scope>NUCLEOTIDE SEQUENCE [LARGE SCALE GENOMIC DNA]</scope>
    <source>
        <strain evidence="4">DSM 19823 / KCTC 23066 / CCTCC M 208030 / D25</strain>
    </source>
</reference>
<evidence type="ECO:0000313" key="3">
    <source>
        <dbReference type="EMBL" id="SEP98038.1"/>
    </source>
</evidence>
<protein>
    <recommendedName>
        <fullName evidence="5">Autotransporter outer membrane beta-barrel domain-containing protein</fullName>
    </recommendedName>
</protein>
<dbReference type="AlphaFoldDB" id="A0AAJ4W3C7"/>
<gene>
    <name evidence="3" type="ORF">SAMN04488089_101241</name>
</gene>
<feature type="chain" id="PRO_5042608886" description="Autotransporter outer membrane beta-barrel domain-containing protein" evidence="2">
    <location>
        <begin position="24"/>
        <end position="327"/>
    </location>
</feature>
<dbReference type="RefSeq" id="WP_041888504.1">
    <property type="nucleotide sequence ID" value="NZ_CP010817.1"/>
</dbReference>
<dbReference type="Proteomes" id="UP000183496">
    <property type="component" value="Unassembled WGS sequence"/>
</dbReference>
<feature type="signal peptide" evidence="2">
    <location>
        <begin position="1"/>
        <end position="23"/>
    </location>
</feature>
<sequence>MKLKHITTILLSCLFIYSTNSYAQEEPTENTAVNLVEEVSPEKTTEEQQPKEEKKKKKKSGPPTLPPNNSTAYLLHIGEDEFVRDNIAKHYSDQRFYEWTLSAGVSTMGLTLEALTPINSYLKLRGGIDLFFYNSKHYEVGIDDPQGDLVRLFGYKPNLAIKGKNHMIHAHTLVDFYPVPDGLFFLSGGFYFGQNKTALDGYLIDHHGDRATPTTVDGVPLPWPEYLDFQGNQIKLNEGNMKADVTLGSIIKPYLGIGIGRVVTNKKLGFSFELGMMYQGDYELKQDGSKVLFNLEDSFEYNEKGEKWLNRIKWWPKVSFQVRYRLF</sequence>
<dbReference type="EMBL" id="FOFY01000001">
    <property type="protein sequence ID" value="SEP98038.1"/>
    <property type="molecule type" value="Genomic_DNA"/>
</dbReference>
<organism evidence="3 4">
    <name type="scientific">Myroides profundi</name>
    <dbReference type="NCBI Taxonomy" id="480520"/>
    <lineage>
        <taxon>Bacteria</taxon>
        <taxon>Pseudomonadati</taxon>
        <taxon>Bacteroidota</taxon>
        <taxon>Flavobacteriia</taxon>
        <taxon>Flavobacteriales</taxon>
        <taxon>Flavobacteriaceae</taxon>
        <taxon>Myroides</taxon>
    </lineage>
</organism>
<proteinExistence type="predicted"/>
<keyword evidence="2" id="KW-0732">Signal</keyword>
<dbReference type="KEGG" id="mpw:MPR_0252"/>